<comment type="caution">
    <text evidence="1">The sequence shown here is derived from an EMBL/GenBank/DDBJ whole genome shotgun (WGS) entry which is preliminary data.</text>
</comment>
<evidence type="ECO:0000313" key="1">
    <source>
        <dbReference type="EMBL" id="OBP82131.1"/>
    </source>
</evidence>
<protein>
    <submittedName>
        <fullName evidence="1">Flp pilus assembly protein CpaB</fullName>
    </submittedName>
</protein>
<dbReference type="EMBL" id="LZTJ01000001">
    <property type="protein sequence ID" value="OBP82131.1"/>
    <property type="molecule type" value="Genomic_DNA"/>
</dbReference>
<sequence>MPASRLIILSVAVAAAGGAGYVAKNMVAAPPPQIVVDSGPQAPAVPLQDVLVLSGDVAMGNALQNNISWQSWPADGVNANFITKANAPDALEKLKGSIARVPMYAGEPVRRSKLIGEGQSFMSSILPSGMRAVATTISADTSAGGFILPNDFVDVIMTRRADANSGSTGFNTETILKNIRVLAIDQTIQEDEEGKKTRVGQTATLELTPKQAEIITVAQQMADRLTLALRAVADTQEKNVGEADYLVSGNGRKGTVRLIKSGEVSEVGARK</sequence>
<dbReference type="CDD" id="cd11614">
    <property type="entry name" value="SAF_CpaB_FlgA_like"/>
    <property type="match status" value="1"/>
</dbReference>
<evidence type="ECO:0000313" key="2">
    <source>
        <dbReference type="Proteomes" id="UP000093748"/>
    </source>
</evidence>
<dbReference type="InterPro" id="IPR017592">
    <property type="entry name" value="Pilus_assmbl_Flp-typ_CpaB"/>
</dbReference>
<dbReference type="InterPro" id="IPR031571">
    <property type="entry name" value="RcpC_dom"/>
</dbReference>
<dbReference type="RefSeq" id="WP_010913352.1">
    <property type="nucleotide sequence ID" value="NZ_LZTH01000023.1"/>
</dbReference>
<dbReference type="NCBIfam" id="TIGR03177">
    <property type="entry name" value="pilus_cpaB"/>
    <property type="match status" value="1"/>
</dbReference>
<proteinExistence type="predicted"/>
<dbReference type="Proteomes" id="UP000093748">
    <property type="component" value="Unassembled WGS sequence"/>
</dbReference>
<gene>
    <name evidence="1" type="ORF">BAE39_00625</name>
</gene>
<dbReference type="Pfam" id="PF16976">
    <property type="entry name" value="RcpC"/>
    <property type="match status" value="1"/>
</dbReference>
<reference evidence="2" key="1">
    <citation type="submission" date="2016-06" db="EMBL/GenBank/DDBJ databases">
        <title>NZP2037 Pacbio-Illumina hybrid assembly.</title>
        <authorList>
            <person name="Ramsay J.P."/>
        </authorList>
    </citation>
    <scope>NUCLEOTIDE SEQUENCE [LARGE SCALE GENOMIC DNA]</scope>
    <source>
        <strain evidence="2">R7ANS::ICEMlSym2042</strain>
    </source>
</reference>
<accession>A0A1A5IB88</accession>
<dbReference type="Pfam" id="PF08666">
    <property type="entry name" value="SAF"/>
    <property type="match status" value="1"/>
</dbReference>
<name>A0A1A5IB88_RHILI</name>
<dbReference type="GeneID" id="66686567"/>
<dbReference type="SMART" id="SM00858">
    <property type="entry name" value="SAF"/>
    <property type="match status" value="1"/>
</dbReference>
<dbReference type="AlphaFoldDB" id="A0A1A5IB88"/>
<dbReference type="OrthoDB" id="163768at2"/>
<dbReference type="InterPro" id="IPR013974">
    <property type="entry name" value="SAF"/>
</dbReference>
<organism evidence="1 2">
    <name type="scientific">Rhizobium loti</name>
    <name type="common">Mesorhizobium loti</name>
    <dbReference type="NCBI Taxonomy" id="381"/>
    <lineage>
        <taxon>Bacteria</taxon>
        <taxon>Pseudomonadati</taxon>
        <taxon>Pseudomonadota</taxon>
        <taxon>Alphaproteobacteria</taxon>
        <taxon>Hyphomicrobiales</taxon>
        <taxon>Phyllobacteriaceae</taxon>
        <taxon>Mesorhizobium</taxon>
    </lineage>
</organism>